<evidence type="ECO:0000256" key="2">
    <source>
        <dbReference type="ARBA" id="ARBA00022475"/>
    </source>
</evidence>
<evidence type="ECO:0000256" key="12">
    <source>
        <dbReference type="ARBA" id="ARBA00024183"/>
    </source>
</evidence>
<evidence type="ECO:0000256" key="8">
    <source>
        <dbReference type="ARBA" id="ARBA00023136"/>
    </source>
</evidence>
<dbReference type="InterPro" id="IPR017977">
    <property type="entry name" value="ZP_dom_CS"/>
</dbReference>
<evidence type="ECO:0000256" key="5">
    <source>
        <dbReference type="ARBA" id="ARBA00022685"/>
    </source>
</evidence>
<keyword evidence="20" id="KW-0732">Signal</keyword>
<evidence type="ECO:0000313" key="24">
    <source>
        <dbReference type="RefSeq" id="XP_032806388.1"/>
    </source>
</evidence>
<dbReference type="RefSeq" id="XP_032806388.1">
    <property type="nucleotide sequence ID" value="XM_032950497.1"/>
</dbReference>
<dbReference type="GO" id="GO:0007339">
    <property type="term" value="P:binding of sperm to zona pellucida"/>
    <property type="evidence" value="ECO:0007669"/>
    <property type="project" value="TreeGrafter"/>
</dbReference>
<keyword evidence="10" id="KW-0325">Glycoprotein</keyword>
<dbReference type="AlphaFoldDB" id="A0AAJ7SXG1"/>
<keyword evidence="6 19" id="KW-0812">Transmembrane</keyword>
<evidence type="ECO:0000259" key="21">
    <source>
        <dbReference type="PROSITE" id="PS51034"/>
    </source>
</evidence>
<comment type="subcellular location">
    <subcellularLocation>
        <location evidence="1">Cell membrane</location>
        <topology evidence="1">Single-pass type I membrane protein</topology>
    </subcellularLocation>
    <subcellularLocation>
        <location evidence="12">Zona pellucida</location>
    </subcellularLocation>
</comment>
<comment type="function">
    <text evidence="13">Component of the zona pellucida, an extracellular matrix surrounding oocytes which mediates sperm binding, induction of the acrosome reaction and prevents post-fertilization polyspermy. The zona pellucida is composed of 3 to 4 glycoproteins, ZP1, ZP2, ZP3, and ZP4. ZP4 may act as a sperm receptor.</text>
</comment>
<keyword evidence="2" id="KW-1003">Cell membrane</keyword>
<dbReference type="InterPro" id="IPR042235">
    <property type="entry name" value="ZP-C_dom"/>
</dbReference>
<dbReference type="GO" id="GO:0032190">
    <property type="term" value="F:acrosin binding"/>
    <property type="evidence" value="ECO:0007669"/>
    <property type="project" value="TreeGrafter"/>
</dbReference>
<evidence type="ECO:0000256" key="17">
    <source>
        <dbReference type="PROSITE-ProRule" id="PRU00779"/>
    </source>
</evidence>
<dbReference type="GO" id="GO:0035804">
    <property type="term" value="F:structural constituent of egg coat"/>
    <property type="evidence" value="ECO:0007669"/>
    <property type="project" value="TreeGrafter"/>
</dbReference>
<evidence type="ECO:0000256" key="19">
    <source>
        <dbReference type="SAM" id="Phobius"/>
    </source>
</evidence>
<evidence type="ECO:0000259" key="22">
    <source>
        <dbReference type="PROSITE" id="PS51448"/>
    </source>
</evidence>
<keyword evidence="23" id="KW-1185">Reference proteome</keyword>
<dbReference type="GO" id="GO:0035805">
    <property type="term" value="C:egg coat"/>
    <property type="evidence" value="ECO:0007669"/>
    <property type="project" value="UniProtKB-SubCell"/>
</dbReference>
<keyword evidence="11" id="KW-0278">Fertilization</keyword>
<keyword evidence="7 19" id="KW-1133">Transmembrane helix</keyword>
<dbReference type="InterPro" id="IPR055355">
    <property type="entry name" value="ZP-C"/>
</dbReference>
<gene>
    <name evidence="24" type="primary">LOC116940541</name>
</gene>
<proteinExistence type="predicted"/>
<keyword evidence="4" id="KW-0272">Extracellular matrix</keyword>
<dbReference type="PRINTS" id="PR00023">
    <property type="entry name" value="ZPELLUCIDA"/>
</dbReference>
<reference evidence="24" key="1">
    <citation type="submission" date="2025-08" db="UniProtKB">
        <authorList>
            <consortium name="RefSeq"/>
        </authorList>
    </citation>
    <scope>IDENTIFICATION</scope>
    <source>
        <tissue evidence="24">Sperm</tissue>
    </source>
</reference>
<keyword evidence="8 19" id="KW-0472">Membrane</keyword>
<keyword evidence="9" id="KW-1015">Disulfide bond</keyword>
<evidence type="ECO:0000256" key="1">
    <source>
        <dbReference type="ARBA" id="ARBA00004251"/>
    </source>
</evidence>
<feature type="domain" description="P-type" evidence="22">
    <location>
        <begin position="164"/>
        <end position="205"/>
    </location>
</feature>
<evidence type="ECO:0000256" key="20">
    <source>
        <dbReference type="SAM" id="SignalP"/>
    </source>
</evidence>
<dbReference type="Pfam" id="PF00100">
    <property type="entry name" value="Zona_pellucida"/>
    <property type="match status" value="1"/>
</dbReference>
<dbReference type="InterPro" id="IPR055356">
    <property type="entry name" value="ZP-N"/>
</dbReference>
<dbReference type="Gene3D" id="2.60.40.3210">
    <property type="entry name" value="Zona pellucida, ZP-N domain"/>
    <property type="match status" value="1"/>
</dbReference>
<evidence type="ECO:0000256" key="18">
    <source>
        <dbReference type="SAM" id="MobiDB-lite"/>
    </source>
</evidence>
<evidence type="ECO:0000256" key="13">
    <source>
        <dbReference type="ARBA" id="ARBA00037545"/>
    </source>
</evidence>
<name>A0AAJ7SXG1_PETMA</name>
<dbReference type="PROSITE" id="PS51448">
    <property type="entry name" value="P_TREFOIL_2"/>
    <property type="match status" value="1"/>
</dbReference>
<keyword evidence="3" id="KW-0964">Secreted</keyword>
<accession>A0AAJ7SXG1</accession>
<dbReference type="SMART" id="SM00241">
    <property type="entry name" value="ZP"/>
    <property type="match status" value="1"/>
</dbReference>
<dbReference type="PROSITE" id="PS51034">
    <property type="entry name" value="ZP_2"/>
    <property type="match status" value="1"/>
</dbReference>
<dbReference type="GO" id="GO:0005886">
    <property type="term" value="C:plasma membrane"/>
    <property type="evidence" value="ECO:0007669"/>
    <property type="project" value="UniProtKB-SubCell"/>
</dbReference>
<feature type="chain" id="PRO_5042600853" description="Zona pellucida sperm-binding protein 4" evidence="20">
    <location>
        <begin position="27"/>
        <end position="569"/>
    </location>
</feature>
<comment type="caution">
    <text evidence="17">Lacks conserved residue(s) required for the propagation of feature annotation.</text>
</comment>
<dbReference type="InterPro" id="IPR048290">
    <property type="entry name" value="ZP_chr"/>
</dbReference>
<evidence type="ECO:0000256" key="15">
    <source>
        <dbReference type="ARBA" id="ARBA00042273"/>
    </source>
</evidence>
<evidence type="ECO:0000256" key="10">
    <source>
        <dbReference type="ARBA" id="ARBA00023180"/>
    </source>
</evidence>
<sequence>MAPLSRESAALPFLVFSVLLAHSALAQIDRAWKNAIESHDTPSNLYTQCQPATVGFLVKEDARSTVYYIRILDKQNTAEYAETLKAEGCGYEITRDANGLHFVAPNGGCRVYIDNDRRVMNVEVEKVVRGQKQRALRFTIECPISLRSIGGQNRELPSQAPPSPSCDAATRRLPCGSGPQSPSDASCRERRCCYDAAQQTCFYGNPVCTTDGRFVIPVPRDITSPALNLSTVHLGLDLPECRPVVASDDYVVFDFPLASCGTSSQWDGEDLVYEVKLIADRELCTDGDVSITRSSTYELLLQCRFPGMSDVEMIGVEVNTLPQSPATAQGPLVIEMRVATDGDYLDYYSQFPVVKFLRDPIFLEVRLLDHPDPSLVLVLQDCWATPTPDPLNSVQWRVLDNHCPFTGDNYLTVLHPMTEFPSMPLATHYKRFEVKTFVFMTPGGTVLPNGQLYFHCSAYVCQGDDISCVPPCPVSRFKRAPADAEYPSLVTIQGPVIILVPEENDEGGYLSSFVMDGDEAIKVMVLTLSGVGLLVALIITLVIAVFCRRQLQQQRVDDKASPVFIALGS</sequence>
<evidence type="ECO:0000256" key="7">
    <source>
        <dbReference type="ARBA" id="ARBA00022989"/>
    </source>
</evidence>
<evidence type="ECO:0000256" key="16">
    <source>
        <dbReference type="ARBA" id="ARBA00042573"/>
    </source>
</evidence>
<dbReference type="GO" id="GO:0060468">
    <property type="term" value="P:prevention of polyspermy"/>
    <property type="evidence" value="ECO:0007669"/>
    <property type="project" value="TreeGrafter"/>
</dbReference>
<feature type="domain" description="ZP" evidence="21">
    <location>
        <begin position="207"/>
        <end position="479"/>
    </location>
</feature>
<dbReference type="Gene3D" id="2.60.40.4100">
    <property type="entry name" value="Zona pellucida, ZP-C domain"/>
    <property type="match status" value="1"/>
</dbReference>
<feature type="signal peptide" evidence="20">
    <location>
        <begin position="1"/>
        <end position="26"/>
    </location>
</feature>
<dbReference type="InterPro" id="IPR001507">
    <property type="entry name" value="ZP_dom"/>
</dbReference>
<dbReference type="InterPro" id="IPR051148">
    <property type="entry name" value="Zona_Pellucida_Domain_gp"/>
</dbReference>
<evidence type="ECO:0000256" key="6">
    <source>
        <dbReference type="ARBA" id="ARBA00022692"/>
    </source>
</evidence>
<evidence type="ECO:0000256" key="4">
    <source>
        <dbReference type="ARBA" id="ARBA00022530"/>
    </source>
</evidence>
<evidence type="ECO:0000256" key="11">
    <source>
        <dbReference type="ARBA" id="ARBA00023279"/>
    </source>
</evidence>
<dbReference type="PANTHER" id="PTHR23343:SF31">
    <property type="entry name" value="ZONA PELLUCIDA SPERM-BINDING PROTEIN 4"/>
    <property type="match status" value="1"/>
</dbReference>
<dbReference type="KEGG" id="pmrn:116940541"/>
<evidence type="ECO:0000256" key="9">
    <source>
        <dbReference type="ARBA" id="ARBA00023157"/>
    </source>
</evidence>
<dbReference type="InterPro" id="IPR000519">
    <property type="entry name" value="P_trefoil_dom"/>
</dbReference>
<evidence type="ECO:0000313" key="23">
    <source>
        <dbReference type="Proteomes" id="UP001318040"/>
    </source>
</evidence>
<protein>
    <recommendedName>
        <fullName evidence="14">Zona pellucida sperm-binding protein 4</fullName>
    </recommendedName>
    <alternativeName>
        <fullName evidence="16">Zona pellucida glycoprotein 4</fullName>
    </alternativeName>
    <alternativeName>
        <fullName evidence="15">Zona pellucida protein B</fullName>
    </alternativeName>
</protein>
<evidence type="ECO:0000256" key="14">
    <source>
        <dbReference type="ARBA" id="ARBA00040238"/>
    </source>
</evidence>
<dbReference type="Proteomes" id="UP001318040">
    <property type="component" value="Chromosome 9"/>
</dbReference>
<evidence type="ECO:0000256" key="3">
    <source>
        <dbReference type="ARBA" id="ARBA00022525"/>
    </source>
</evidence>
<organism evidence="23 24">
    <name type="scientific">Petromyzon marinus</name>
    <name type="common">Sea lamprey</name>
    <dbReference type="NCBI Taxonomy" id="7757"/>
    <lineage>
        <taxon>Eukaryota</taxon>
        <taxon>Metazoa</taxon>
        <taxon>Chordata</taxon>
        <taxon>Craniata</taxon>
        <taxon>Vertebrata</taxon>
        <taxon>Cyclostomata</taxon>
        <taxon>Hyperoartia</taxon>
        <taxon>Petromyzontiformes</taxon>
        <taxon>Petromyzontidae</taxon>
        <taxon>Petromyzon</taxon>
    </lineage>
</organism>
<dbReference type="Pfam" id="PF23344">
    <property type="entry name" value="ZP-N"/>
    <property type="match status" value="1"/>
</dbReference>
<feature type="transmembrane region" description="Helical" evidence="19">
    <location>
        <begin position="523"/>
        <end position="546"/>
    </location>
</feature>
<dbReference type="PROSITE" id="PS00682">
    <property type="entry name" value="ZP_1"/>
    <property type="match status" value="1"/>
</dbReference>
<feature type="region of interest" description="Disordered" evidence="18">
    <location>
        <begin position="152"/>
        <end position="185"/>
    </location>
</feature>
<dbReference type="PANTHER" id="PTHR23343">
    <property type="entry name" value="ZONA PELLUCIDA SPERM-BINDING PROTEIN"/>
    <property type="match status" value="1"/>
</dbReference>
<keyword evidence="5" id="KW-0165">Cleavage on pair of basic residues</keyword>
<dbReference type="GeneID" id="116940541"/>